<protein>
    <recommendedName>
        <fullName evidence="1">DJ-1/PfpI domain-containing protein</fullName>
    </recommendedName>
</protein>
<sequence>MTTKPLQVGILLFKSYQLLDATGPLDLLTMLTPEYIQKAGAPPSLASKAVPMNFHYISDSLDPVAPAAGPLQLPTCTYTTCPSLDLFLLPGPPPDVEFAPELIQFIQKHVQEADIVMSICTGSIVLAAAGVLNGKKASTNKNVHKFAIQNFPQTQWTEKGRWIVCDKFWTSSGVTAGMDMMAAFLMSRYDQELVKWTYQLSEFVPKQQDDDPFTWILEEAKNHNKLEFHFTYQLHHHFKRISNKGEVNYQVEQFNINCSQILMNMTITITIVRNYNETYAQQYQTYWNSSTDMTHVQKPFNLTYHWFSISNMYITRETFPNFIEAQFYYSSNSIRVTNNGTWEMSAQTISGELLHFRGTF</sequence>
<evidence type="ECO:0000259" key="1">
    <source>
        <dbReference type="Pfam" id="PF01965"/>
    </source>
</evidence>
<dbReference type="InterPro" id="IPR029062">
    <property type="entry name" value="Class_I_gatase-like"/>
</dbReference>
<dbReference type="InterPro" id="IPR052158">
    <property type="entry name" value="INH-QAR"/>
</dbReference>
<evidence type="ECO:0000313" key="5">
    <source>
        <dbReference type="Proteomes" id="UP000663852"/>
    </source>
</evidence>
<comment type="caution">
    <text evidence="3">The sequence shown here is derived from an EMBL/GenBank/DDBJ whole genome shotgun (WGS) entry which is preliminary data.</text>
</comment>
<dbReference type="PANTHER" id="PTHR43130">
    <property type="entry name" value="ARAC-FAMILY TRANSCRIPTIONAL REGULATOR"/>
    <property type="match status" value="1"/>
</dbReference>
<accession>A0A815RL44</accession>
<reference evidence="3" key="1">
    <citation type="submission" date="2021-02" db="EMBL/GenBank/DDBJ databases">
        <authorList>
            <person name="Nowell W R."/>
        </authorList>
    </citation>
    <scope>NUCLEOTIDE SEQUENCE</scope>
</reference>
<dbReference type="EMBL" id="CAJNOJ010000538">
    <property type="protein sequence ID" value="CAF1479177.1"/>
    <property type="molecule type" value="Genomic_DNA"/>
</dbReference>
<dbReference type="Proteomes" id="UP000663852">
    <property type="component" value="Unassembled WGS sequence"/>
</dbReference>
<name>A0A815RL44_ADIRI</name>
<evidence type="ECO:0000313" key="2">
    <source>
        <dbReference type="EMBL" id="CAF1428735.1"/>
    </source>
</evidence>
<dbReference type="OrthoDB" id="543156at2759"/>
<dbReference type="Pfam" id="PF01965">
    <property type="entry name" value="DJ-1_PfpI"/>
    <property type="match status" value="1"/>
</dbReference>
<dbReference type="InterPro" id="IPR002818">
    <property type="entry name" value="DJ-1/PfpI"/>
</dbReference>
<dbReference type="SUPFAM" id="SSF52317">
    <property type="entry name" value="Class I glutamine amidotransferase-like"/>
    <property type="match status" value="1"/>
</dbReference>
<dbReference type="Proteomes" id="UP000663828">
    <property type="component" value="Unassembled WGS sequence"/>
</dbReference>
<dbReference type="Gene3D" id="3.40.50.880">
    <property type="match status" value="1"/>
</dbReference>
<dbReference type="EMBL" id="CAJNOR010003592">
    <property type="protein sequence ID" value="CAF1428735.1"/>
    <property type="molecule type" value="Genomic_DNA"/>
</dbReference>
<feature type="domain" description="DJ-1/PfpI" evidence="1">
    <location>
        <begin position="10"/>
        <end position="185"/>
    </location>
</feature>
<dbReference type="AlphaFoldDB" id="A0A815RL44"/>
<proteinExistence type="predicted"/>
<evidence type="ECO:0000313" key="3">
    <source>
        <dbReference type="EMBL" id="CAF1479177.1"/>
    </source>
</evidence>
<keyword evidence="4" id="KW-1185">Reference proteome</keyword>
<organism evidence="3 5">
    <name type="scientific">Adineta ricciae</name>
    <name type="common">Rotifer</name>
    <dbReference type="NCBI Taxonomy" id="249248"/>
    <lineage>
        <taxon>Eukaryota</taxon>
        <taxon>Metazoa</taxon>
        <taxon>Spiralia</taxon>
        <taxon>Gnathifera</taxon>
        <taxon>Rotifera</taxon>
        <taxon>Eurotatoria</taxon>
        <taxon>Bdelloidea</taxon>
        <taxon>Adinetida</taxon>
        <taxon>Adinetidae</taxon>
        <taxon>Adineta</taxon>
    </lineage>
</organism>
<dbReference type="PANTHER" id="PTHR43130:SF7">
    <property type="entry name" value="DJ-1_PFPI DOMAIN-CONTAINING PROTEIN"/>
    <property type="match status" value="1"/>
</dbReference>
<gene>
    <name evidence="3" type="ORF">EDS130_LOCUS41323</name>
    <name evidence="2" type="ORF">XAT740_LOCUS35651</name>
</gene>
<dbReference type="CDD" id="cd03139">
    <property type="entry name" value="GATase1_PfpI_2"/>
    <property type="match status" value="1"/>
</dbReference>
<evidence type="ECO:0000313" key="4">
    <source>
        <dbReference type="Proteomes" id="UP000663828"/>
    </source>
</evidence>